<evidence type="ECO:0000313" key="3">
    <source>
        <dbReference type="Proteomes" id="UP000182977"/>
    </source>
</evidence>
<dbReference type="STRING" id="419479.SAMN04488563_5857"/>
<dbReference type="AlphaFoldDB" id="A0A1H2LCX2"/>
<dbReference type="Proteomes" id="UP000182977">
    <property type="component" value="Chromosome I"/>
</dbReference>
<dbReference type="InterPro" id="IPR045713">
    <property type="entry name" value="DUF6069"/>
</dbReference>
<protein>
    <submittedName>
        <fullName evidence="2">Uncharacterized protein</fullName>
    </submittedName>
</protein>
<accession>A0A1H2LCX2</accession>
<keyword evidence="1" id="KW-0472">Membrane</keyword>
<keyword evidence="1" id="KW-0812">Transmembrane</keyword>
<proteinExistence type="predicted"/>
<feature type="transmembrane region" description="Helical" evidence="1">
    <location>
        <begin position="92"/>
        <end position="110"/>
    </location>
</feature>
<dbReference type="OrthoDB" id="4868427at2"/>
<feature type="transmembrane region" description="Helical" evidence="1">
    <location>
        <begin position="63"/>
        <end position="85"/>
    </location>
</feature>
<name>A0A1H2LCX2_9ACTN</name>
<keyword evidence="3" id="KW-1185">Reference proteome</keyword>
<evidence type="ECO:0000256" key="1">
    <source>
        <dbReference type="SAM" id="Phobius"/>
    </source>
</evidence>
<evidence type="ECO:0000313" key="2">
    <source>
        <dbReference type="EMBL" id="SDU78779.1"/>
    </source>
</evidence>
<reference evidence="3" key="1">
    <citation type="submission" date="2016-10" db="EMBL/GenBank/DDBJ databases">
        <authorList>
            <person name="Varghese N."/>
            <person name="Submissions S."/>
        </authorList>
    </citation>
    <scope>NUCLEOTIDE SEQUENCE [LARGE SCALE GENOMIC DNA]</scope>
    <source>
        <strain evidence="3">DSM 45079</strain>
    </source>
</reference>
<gene>
    <name evidence="2" type="ORF">SAMN04488563_5857</name>
</gene>
<feature type="transmembrane region" description="Helical" evidence="1">
    <location>
        <begin position="21"/>
        <end position="43"/>
    </location>
</feature>
<dbReference type="EMBL" id="LT629791">
    <property type="protein sequence ID" value="SDU78779.1"/>
    <property type="molecule type" value="Genomic_DNA"/>
</dbReference>
<feature type="transmembrane region" description="Helical" evidence="1">
    <location>
        <begin position="122"/>
        <end position="140"/>
    </location>
</feature>
<dbReference type="Pfam" id="PF19545">
    <property type="entry name" value="DUF6069"/>
    <property type="match status" value="1"/>
</dbReference>
<keyword evidence="1" id="KW-1133">Transmembrane helix</keyword>
<organism evidence="2 3">
    <name type="scientific">Jiangella alkaliphila</name>
    <dbReference type="NCBI Taxonomy" id="419479"/>
    <lineage>
        <taxon>Bacteria</taxon>
        <taxon>Bacillati</taxon>
        <taxon>Actinomycetota</taxon>
        <taxon>Actinomycetes</taxon>
        <taxon>Jiangellales</taxon>
        <taxon>Jiangellaceae</taxon>
        <taxon>Jiangella</taxon>
    </lineage>
</organism>
<sequence>MTDATTPPRRPVDAARLWSGGGATALVAALIAVAGIVIARGVFDVPVLAPEGDGAWGDANTWWYAAAAACVALLATALVHALIVSTPQPLRFFSWVIGLATVIAGVAPFVPDAQLSAKVATSVINVVLGIAIGTLVTSVARSAMRAARRRGDTQQRP</sequence>